<dbReference type="FunFam" id="3.30.70.270:FF:000020">
    <property type="entry name" value="Transposon Tf2-6 polyprotein-like Protein"/>
    <property type="match status" value="1"/>
</dbReference>
<dbReference type="EC" id="2.7.7.49" evidence="1"/>
<sequence length="1533" mass="173595">MQQPGAIEQPEAYAANIYNRPPQPQQQNQPQQSNYDLSSNRYNPGWRNHPNLRWSSPQQQQQQPASSFQNAAGPSRPYIPPPIQQQQQPKKQPTVEAPPQPSLEELVRQMTMQNMQFQQETRASIQSLTNQMGQLATQLNQQQSQNSDKLSSQAVQNPKNVSAISLRSGKQCQGPQPVAPSSSANELAKLHSIPEKGDDKNLPNNFCAGESSSTGNSDLQKQHIPPLPFPPRAVSNKKMEEAEKEILETFRKVEVNIPLLDAIKQIPRYAKFLKELCTNKRKLKGSERISMGRNVSALIGKSVPQIPEKCKDPGTFNIPCIIGNSKFDNAMLDLGASVSVMPLSIFNSLSLGPLQSTDVVIHLANRSVAYPVGFIEDVLVRVGELIFPVDFYILNMEDGFSQGSVPIILGRPFMKTARTKIDVYAGTLSMEFGDITVHFNILDAMKYPSEDLSVFRAEIIDHVVDQYMTDLYSNLHASHSSCIESEIVLDHMSEFDAESESESDIDCMPGGGVLPFEIDFIESDRTNHVSGSTHTSDFLYEVKAEKPSPSTTVQPTTPELKPLPSNLKYAYLDDSKSFPVIISASLADEQEEKLLLVLKKHKKAIGWTLADIPGISPSTCMHRINLEDGAKPVRQPQRRLNPMILDVVKKEITKLLQAGIIYPISDSQWVSPVQVVPKKTGLTVIRNEKEELIPTRVQNSWRVCIDYRRLNQVTKKDHFPLPFIDQMLERLAGKSHYCFLDGFSGYMQITIAPKDQEKTTFTCPFGTFAYRRMPFGLCNAPSTFQRCMISIFSDFLENCIEVFMDDFTVYGSSFDGCLNSLEKVLNRCIETKLVLNFEKCHFMVEQGIVLGHIISNKGIEVDPAKISVISQLPYPSCVREVRSFLGHAGFYRRFIRDFSKVALPLSNLLQKEVEFDFNDRCKEAFDCLKRALTTTPIIQAPDWTAPFELMCDASNYALGAVLAQKIDKLPRVIYYASRTSDAAQANYTTTEKELLAIVFALEKFRSYLLGTHIIVYTDHAALKYLLKKADSKPRLIRWMLWLQEFDLEIRDRSGAQNLVADHLSRIERVSDADSPIRDDFPDDHLYILYSISDSLSTPWFANIVNYLVASVFPPLASKAQKDKIKSDAKHFIWDDPYLWKLCSDQVIRWCIPDHETDSVLQFCHSSAPGGHLGVQRTSRKVLDCGFYWPTIFKDAWKICSTCEQCQRAGNTLTWRQQMPQQPMLFCEVFDVWGIDFMGPFPISFGYVYILLAVDYVSKWVEAKPTRTNDAKVVADFVRSNLFCRFGVPKAIVSDQGTHFCNRTMHALLKKYGVVHRVSTPYHPQTNGQAEISNREIKRILEKIVQPSRKDWSTRLDDALWAHRTAYKAPIGMSPYRVVFGKACHLPVEIEHKAYWAVKTCNFSMDQASEERKLQLSELDEIRLEAYENAKFYKEKTKKFHDSMIVKKDFVVGQKVLLYNSKLGLMSGKLRSKWIGPFVVTNVFPYGTVEIKSDSTNKSFKVNGHRLKPFLTNPSLVDVVVEETSLLHPTLPPP</sequence>
<keyword evidence="4" id="KW-0540">Nuclease</keyword>
<dbReference type="InterPro" id="IPR021109">
    <property type="entry name" value="Peptidase_aspartic_dom_sf"/>
</dbReference>
<dbReference type="SUPFAM" id="SSF53098">
    <property type="entry name" value="Ribonuclease H-like"/>
    <property type="match status" value="1"/>
</dbReference>
<name>A0A445IKM7_GLYSO</name>
<protein>
    <recommendedName>
        <fullName evidence="1">RNA-directed DNA polymerase</fullName>
        <ecNumber evidence="1">2.7.7.49</ecNumber>
    </recommendedName>
</protein>
<dbReference type="InterPro" id="IPR001584">
    <property type="entry name" value="Integrase_cat-core"/>
</dbReference>
<dbReference type="GO" id="GO:0003964">
    <property type="term" value="F:RNA-directed DNA polymerase activity"/>
    <property type="evidence" value="ECO:0007669"/>
    <property type="project" value="UniProtKB-KW"/>
</dbReference>
<keyword evidence="7" id="KW-0695">RNA-directed DNA polymerase</keyword>
<dbReference type="InterPro" id="IPR043128">
    <property type="entry name" value="Rev_trsase/Diguanyl_cyclase"/>
</dbReference>
<dbReference type="Proteomes" id="UP000289340">
    <property type="component" value="Chromosome 10"/>
</dbReference>
<evidence type="ECO:0000313" key="11">
    <source>
        <dbReference type="Proteomes" id="UP000289340"/>
    </source>
</evidence>
<evidence type="ECO:0000313" key="10">
    <source>
        <dbReference type="EMBL" id="RZB86610.1"/>
    </source>
</evidence>
<dbReference type="GO" id="GO:0004519">
    <property type="term" value="F:endonuclease activity"/>
    <property type="evidence" value="ECO:0007669"/>
    <property type="project" value="UniProtKB-KW"/>
</dbReference>
<dbReference type="PROSITE" id="PS50994">
    <property type="entry name" value="INTEGRASE"/>
    <property type="match status" value="1"/>
</dbReference>
<keyword evidence="3" id="KW-0548">Nucleotidyltransferase</keyword>
<dbReference type="Gene3D" id="3.10.10.10">
    <property type="entry name" value="HIV Type 1 Reverse Transcriptase, subunit A, domain 1"/>
    <property type="match status" value="1"/>
</dbReference>
<dbReference type="SUPFAM" id="SSF50630">
    <property type="entry name" value="Acid proteases"/>
    <property type="match status" value="1"/>
</dbReference>
<dbReference type="Gene3D" id="3.30.420.10">
    <property type="entry name" value="Ribonuclease H-like superfamily/Ribonuclease H"/>
    <property type="match status" value="1"/>
</dbReference>
<evidence type="ECO:0000256" key="8">
    <source>
        <dbReference type="SAM" id="MobiDB-lite"/>
    </source>
</evidence>
<dbReference type="CDD" id="cd00303">
    <property type="entry name" value="retropepsin_like"/>
    <property type="match status" value="1"/>
</dbReference>
<dbReference type="GO" id="GO:0015074">
    <property type="term" value="P:DNA integration"/>
    <property type="evidence" value="ECO:0007669"/>
    <property type="project" value="InterPro"/>
</dbReference>
<accession>A0A445IKM7</accession>
<feature type="region of interest" description="Disordered" evidence="8">
    <location>
        <begin position="194"/>
        <end position="233"/>
    </location>
</feature>
<dbReference type="Pfam" id="PF17921">
    <property type="entry name" value="Integrase_H2C2"/>
    <property type="match status" value="1"/>
</dbReference>
<dbReference type="InterPro" id="IPR041588">
    <property type="entry name" value="Integrase_H2C2"/>
</dbReference>
<keyword evidence="11" id="KW-1185">Reference proteome</keyword>
<evidence type="ECO:0000256" key="7">
    <source>
        <dbReference type="ARBA" id="ARBA00022918"/>
    </source>
</evidence>
<dbReference type="EMBL" id="QZWG01000010">
    <property type="protein sequence ID" value="RZB86610.1"/>
    <property type="molecule type" value="Genomic_DNA"/>
</dbReference>
<evidence type="ECO:0000256" key="6">
    <source>
        <dbReference type="ARBA" id="ARBA00022801"/>
    </source>
</evidence>
<dbReference type="PANTHER" id="PTHR37984">
    <property type="entry name" value="PROTEIN CBG26694"/>
    <property type="match status" value="1"/>
</dbReference>
<evidence type="ECO:0000256" key="2">
    <source>
        <dbReference type="ARBA" id="ARBA00022679"/>
    </source>
</evidence>
<reference evidence="10 11" key="1">
    <citation type="submission" date="2018-09" db="EMBL/GenBank/DDBJ databases">
        <title>A high-quality reference genome of wild soybean provides a powerful tool to mine soybean genomes.</title>
        <authorList>
            <person name="Xie M."/>
            <person name="Chung C.Y.L."/>
            <person name="Li M.-W."/>
            <person name="Wong F.-L."/>
            <person name="Chan T.-F."/>
            <person name="Lam H.-M."/>
        </authorList>
    </citation>
    <scope>NUCLEOTIDE SEQUENCE [LARGE SCALE GENOMIC DNA]</scope>
    <source>
        <strain evidence="11">cv. W05</strain>
        <tissue evidence="10">Hypocotyl of etiolated seedlings</tissue>
    </source>
</reference>
<dbReference type="GO" id="GO:0003676">
    <property type="term" value="F:nucleic acid binding"/>
    <property type="evidence" value="ECO:0007669"/>
    <property type="project" value="InterPro"/>
</dbReference>
<gene>
    <name evidence="10" type="ORF">D0Y65_026605</name>
</gene>
<dbReference type="GO" id="GO:0016787">
    <property type="term" value="F:hydrolase activity"/>
    <property type="evidence" value="ECO:0007669"/>
    <property type="project" value="UniProtKB-KW"/>
</dbReference>
<dbReference type="InterPro" id="IPR041373">
    <property type="entry name" value="RT_RNaseH"/>
</dbReference>
<keyword evidence="6" id="KW-0378">Hydrolase</keyword>
<dbReference type="SUPFAM" id="SSF56672">
    <property type="entry name" value="DNA/RNA polymerases"/>
    <property type="match status" value="1"/>
</dbReference>
<dbReference type="PANTHER" id="PTHR37984:SF5">
    <property type="entry name" value="PROTEIN NYNRIN-LIKE"/>
    <property type="match status" value="1"/>
</dbReference>
<keyword evidence="5" id="KW-0255">Endonuclease</keyword>
<dbReference type="Pfam" id="PF17917">
    <property type="entry name" value="RT_RNaseH"/>
    <property type="match status" value="1"/>
</dbReference>
<evidence type="ECO:0000256" key="4">
    <source>
        <dbReference type="ARBA" id="ARBA00022722"/>
    </source>
</evidence>
<evidence type="ECO:0000259" key="9">
    <source>
        <dbReference type="PROSITE" id="PS50994"/>
    </source>
</evidence>
<dbReference type="Gene3D" id="2.40.70.10">
    <property type="entry name" value="Acid Proteases"/>
    <property type="match status" value="1"/>
</dbReference>
<feature type="region of interest" description="Disordered" evidence="8">
    <location>
        <begin position="138"/>
        <end position="159"/>
    </location>
</feature>
<keyword evidence="2" id="KW-0808">Transferase</keyword>
<dbReference type="CDD" id="cd09274">
    <property type="entry name" value="RNase_HI_RT_Ty3"/>
    <property type="match status" value="1"/>
</dbReference>
<dbReference type="Pfam" id="PF00665">
    <property type="entry name" value="rve"/>
    <property type="match status" value="1"/>
</dbReference>
<dbReference type="Gene3D" id="3.30.70.270">
    <property type="match status" value="2"/>
</dbReference>
<comment type="caution">
    <text evidence="10">The sequence shown here is derived from an EMBL/GenBank/DDBJ whole genome shotgun (WGS) entry which is preliminary data.</text>
</comment>
<feature type="compositionally biased region" description="Low complexity" evidence="8">
    <location>
        <begin position="55"/>
        <end position="69"/>
    </location>
</feature>
<evidence type="ECO:0000256" key="5">
    <source>
        <dbReference type="ARBA" id="ARBA00022759"/>
    </source>
</evidence>
<feature type="compositionally biased region" description="Polar residues" evidence="8">
    <location>
        <begin position="33"/>
        <end position="42"/>
    </location>
</feature>
<feature type="region of interest" description="Disordered" evidence="8">
    <location>
        <begin position="1"/>
        <end position="103"/>
    </location>
</feature>
<feature type="compositionally biased region" description="Polar residues" evidence="8">
    <location>
        <begin position="210"/>
        <end position="219"/>
    </location>
</feature>
<dbReference type="InterPro" id="IPR012337">
    <property type="entry name" value="RNaseH-like_sf"/>
</dbReference>
<dbReference type="InterPro" id="IPR036397">
    <property type="entry name" value="RNaseH_sf"/>
</dbReference>
<dbReference type="InterPro" id="IPR000477">
    <property type="entry name" value="RT_dom"/>
</dbReference>
<dbReference type="InterPro" id="IPR050951">
    <property type="entry name" value="Retrovirus_Pol_polyprotein"/>
</dbReference>
<dbReference type="Gene3D" id="1.10.340.70">
    <property type="match status" value="1"/>
</dbReference>
<dbReference type="Pfam" id="PF00078">
    <property type="entry name" value="RVT_1"/>
    <property type="match status" value="1"/>
</dbReference>
<evidence type="ECO:0000256" key="1">
    <source>
        <dbReference type="ARBA" id="ARBA00012493"/>
    </source>
</evidence>
<dbReference type="CDD" id="cd01647">
    <property type="entry name" value="RT_LTR"/>
    <property type="match status" value="1"/>
</dbReference>
<dbReference type="InterPro" id="IPR043502">
    <property type="entry name" value="DNA/RNA_pol_sf"/>
</dbReference>
<feature type="compositionally biased region" description="Low complexity" evidence="8">
    <location>
        <begin position="138"/>
        <end position="153"/>
    </location>
</feature>
<proteinExistence type="predicted"/>
<feature type="domain" description="Integrase catalytic" evidence="9">
    <location>
        <begin position="1218"/>
        <end position="1382"/>
    </location>
</feature>
<organism evidence="10 11">
    <name type="scientific">Glycine soja</name>
    <name type="common">Wild soybean</name>
    <dbReference type="NCBI Taxonomy" id="3848"/>
    <lineage>
        <taxon>Eukaryota</taxon>
        <taxon>Viridiplantae</taxon>
        <taxon>Streptophyta</taxon>
        <taxon>Embryophyta</taxon>
        <taxon>Tracheophyta</taxon>
        <taxon>Spermatophyta</taxon>
        <taxon>Magnoliopsida</taxon>
        <taxon>eudicotyledons</taxon>
        <taxon>Gunneridae</taxon>
        <taxon>Pentapetalae</taxon>
        <taxon>rosids</taxon>
        <taxon>fabids</taxon>
        <taxon>Fabales</taxon>
        <taxon>Fabaceae</taxon>
        <taxon>Papilionoideae</taxon>
        <taxon>50 kb inversion clade</taxon>
        <taxon>NPAAA clade</taxon>
        <taxon>indigoferoid/millettioid clade</taxon>
        <taxon>Phaseoleae</taxon>
        <taxon>Glycine</taxon>
        <taxon>Glycine subgen. Soja</taxon>
    </lineage>
</organism>
<evidence type="ECO:0000256" key="3">
    <source>
        <dbReference type="ARBA" id="ARBA00022695"/>
    </source>
</evidence>